<evidence type="ECO:0000313" key="2">
    <source>
        <dbReference type="Proteomes" id="UP000256970"/>
    </source>
</evidence>
<protein>
    <submittedName>
        <fullName evidence="1">Uncharacterized protein</fullName>
    </submittedName>
</protein>
<dbReference type="Proteomes" id="UP000256970">
    <property type="component" value="Unassembled WGS sequence"/>
</dbReference>
<dbReference type="AlphaFoldDB" id="A0A383VQA2"/>
<proteinExistence type="predicted"/>
<gene>
    <name evidence="1" type="ORF">BQ4739_LOCUS6978</name>
</gene>
<dbReference type="EMBL" id="FNXT01000714">
    <property type="protein sequence ID" value="SZX66576.1"/>
    <property type="molecule type" value="Genomic_DNA"/>
</dbReference>
<evidence type="ECO:0000313" key="1">
    <source>
        <dbReference type="EMBL" id="SZX66576.1"/>
    </source>
</evidence>
<reference evidence="1 2" key="1">
    <citation type="submission" date="2016-10" db="EMBL/GenBank/DDBJ databases">
        <authorList>
            <person name="Cai Z."/>
        </authorList>
    </citation>
    <scope>NUCLEOTIDE SEQUENCE [LARGE SCALE GENOMIC DNA]</scope>
</reference>
<organism evidence="1 2">
    <name type="scientific">Tetradesmus obliquus</name>
    <name type="common">Green alga</name>
    <name type="synonym">Acutodesmus obliquus</name>
    <dbReference type="NCBI Taxonomy" id="3088"/>
    <lineage>
        <taxon>Eukaryota</taxon>
        <taxon>Viridiplantae</taxon>
        <taxon>Chlorophyta</taxon>
        <taxon>core chlorophytes</taxon>
        <taxon>Chlorophyceae</taxon>
        <taxon>CS clade</taxon>
        <taxon>Sphaeropleales</taxon>
        <taxon>Scenedesmaceae</taxon>
        <taxon>Tetradesmus</taxon>
    </lineage>
</organism>
<keyword evidence="2" id="KW-1185">Reference proteome</keyword>
<name>A0A383VQA2_TETOB</name>
<accession>A0A383VQA2</accession>
<sequence>MRHPHGQRLFWTHGLLETSTDQCGCLGRVVEGASAGAGLDNSNAMQGATHGSICKPPSCRDERYLQLESFIKGELERQQLRRSAAAAAEEAAAARAAAESSSSLAQQAREASALVMQLKVVSLDVFFVADSGQHDTNHGHLHCVIQSTDGRFSCVLRGIIPQSNIYDVYNMTKGLKAGLTLTAAAGPAGSRPVKVLSLPAEDLDGMVYSKRMDVHTRNPGSFSPTKLLPAKYRVPCRPSS</sequence>